<evidence type="ECO:0000256" key="1">
    <source>
        <dbReference type="SAM" id="MobiDB-lite"/>
    </source>
</evidence>
<dbReference type="Proteomes" id="UP000604117">
    <property type="component" value="Unassembled WGS sequence"/>
</dbReference>
<accession>A0ABQ4CK96</accession>
<evidence type="ECO:0000313" key="3">
    <source>
        <dbReference type="Proteomes" id="UP000604117"/>
    </source>
</evidence>
<sequence>MTNQSVAAYITTASPGTFVYAASSTDSLDPGVVSGSLRAKFARSRRVQPGNRANSIGSNEPLARKPGVSAEQIQSVTRVAPVTGLKKWQGVITDIEDDVFTAELYPLDHEGPELMADFELRLLAPDDHDAQPGDVVYLTTRIVSDGPRFGVTSLLRRRHTGVWTQRDLDGAFERARSLARLLDDDDS</sequence>
<comment type="caution">
    <text evidence="2">The sequence shown here is derived from an EMBL/GenBank/DDBJ whole genome shotgun (WGS) entry which is preliminary data.</text>
</comment>
<proteinExistence type="predicted"/>
<dbReference type="EMBL" id="BONE01000007">
    <property type="protein sequence ID" value="GIF71706.1"/>
    <property type="molecule type" value="Genomic_DNA"/>
</dbReference>
<name>A0ABQ4CK96_9ACTN</name>
<keyword evidence="3" id="KW-1185">Reference proteome</keyword>
<reference evidence="2 3" key="1">
    <citation type="submission" date="2021-01" db="EMBL/GenBank/DDBJ databases">
        <title>Whole genome shotgun sequence of Asanoa siamensis NBRC 107932.</title>
        <authorList>
            <person name="Komaki H."/>
            <person name="Tamura T."/>
        </authorList>
    </citation>
    <scope>NUCLEOTIDE SEQUENCE [LARGE SCALE GENOMIC DNA]</scope>
    <source>
        <strain evidence="2 3">NBRC 107932</strain>
    </source>
</reference>
<gene>
    <name evidence="2" type="ORF">Asi02nite_12240</name>
</gene>
<feature type="region of interest" description="Disordered" evidence="1">
    <location>
        <begin position="43"/>
        <end position="69"/>
    </location>
</feature>
<organism evidence="2 3">
    <name type="scientific">Asanoa siamensis</name>
    <dbReference type="NCBI Taxonomy" id="926357"/>
    <lineage>
        <taxon>Bacteria</taxon>
        <taxon>Bacillati</taxon>
        <taxon>Actinomycetota</taxon>
        <taxon>Actinomycetes</taxon>
        <taxon>Micromonosporales</taxon>
        <taxon>Micromonosporaceae</taxon>
        <taxon>Asanoa</taxon>
    </lineage>
</organism>
<protein>
    <submittedName>
        <fullName evidence="2">Uncharacterized protein</fullName>
    </submittedName>
</protein>
<evidence type="ECO:0000313" key="2">
    <source>
        <dbReference type="EMBL" id="GIF71706.1"/>
    </source>
</evidence>